<dbReference type="GO" id="GO:0003723">
    <property type="term" value="F:RNA binding"/>
    <property type="evidence" value="ECO:0007669"/>
    <property type="project" value="InterPro"/>
</dbReference>
<dbReference type="Gene3D" id="1.25.10.10">
    <property type="entry name" value="Leucine-rich Repeat Variant"/>
    <property type="match status" value="2"/>
</dbReference>
<dbReference type="GO" id="GO:0000472">
    <property type="term" value="P:endonucleolytic cleavage to generate mature 5'-end of SSU-rRNA from (SSU-rRNA, 5.8S rRNA, LSU-rRNA)"/>
    <property type="evidence" value="ECO:0007669"/>
    <property type="project" value="TreeGrafter"/>
</dbReference>
<dbReference type="GO" id="GO:0000480">
    <property type="term" value="P:endonucleolytic cleavage in 5'-ETS of tricistronic rRNA transcript (SSU-rRNA, 5.8S rRNA, LSU-rRNA)"/>
    <property type="evidence" value="ECO:0007669"/>
    <property type="project" value="TreeGrafter"/>
</dbReference>
<dbReference type="InterPro" id="IPR040000">
    <property type="entry name" value="NOP9"/>
</dbReference>
<dbReference type="GO" id="GO:0030686">
    <property type="term" value="C:90S preribosome"/>
    <property type="evidence" value="ECO:0007669"/>
    <property type="project" value="TreeGrafter"/>
</dbReference>
<dbReference type="GO" id="GO:0005730">
    <property type="term" value="C:nucleolus"/>
    <property type="evidence" value="ECO:0007669"/>
    <property type="project" value="TreeGrafter"/>
</dbReference>
<sequence>MEGSENNEQKFKRKRKKSFGRIVKKMRGDFKKLSRGVHIEEDTFNYFVRVLQLENQEFDSLDDKINFANNVLEQTVEHEVQYCSNQLVSRVLEKVLPLGHEGAISRFLEAFCKDLRIVCVDKYASHIIEALLLLTSKVLYKTEDKTKMFIKPEKDTYAYNCFCFIIKVAKFMLNNLEEFVPSISGNHILRTLFFCLTGSIVENNNVKIDKEKLDTILLKDKIERYLVPNDFMELFQEFINRLTLWPQFSDLAFDSLTSALLQSLLRNLNTVDSQQCNKIIKKLLKKVYFKENLNDFILLLENNPSVHLLECMIELVNDKLYSTLYEKCFSDNLPKLSKKENINFTVQKLINNCNSKEHLEKIVEQLSPILFKVLQHRKTGVILSLCQACERVGTKQADFIKALETTLNVNSEEKQDQLALHTVKMVPYDGNTDVSKLPCNLHGSLILQSMLRFKKPIKVVKSLLSINSSELAEIFCDIKGSHIGDTFLTAEFIGEKSRDKLLFHLVGTYAKLATSKSGSRFFDNIWKIAPPKFKIKITEELSGSQEIYSSPFGKFITNSIGLSSFKHNREEWKKALILKDKPKKLFADIIGNLPVK</sequence>
<organism evidence="2">
    <name type="scientific">Clastoptera arizonana</name>
    <name type="common">Arizona spittle bug</name>
    <dbReference type="NCBI Taxonomy" id="38151"/>
    <lineage>
        <taxon>Eukaryota</taxon>
        <taxon>Metazoa</taxon>
        <taxon>Ecdysozoa</taxon>
        <taxon>Arthropoda</taxon>
        <taxon>Hexapoda</taxon>
        <taxon>Insecta</taxon>
        <taxon>Pterygota</taxon>
        <taxon>Neoptera</taxon>
        <taxon>Paraneoptera</taxon>
        <taxon>Hemiptera</taxon>
        <taxon>Auchenorrhyncha</taxon>
        <taxon>Cercopoidea</taxon>
        <taxon>Clastopteridae</taxon>
        <taxon>Clastoptera</taxon>
    </lineage>
</organism>
<accession>A0A1B6DSA6</accession>
<dbReference type="AlphaFoldDB" id="A0A1B6DSA6"/>
<keyword evidence="1" id="KW-0677">Repeat</keyword>
<gene>
    <name evidence="2" type="ORF">g.35212</name>
</gene>
<dbReference type="InterPro" id="IPR016024">
    <property type="entry name" value="ARM-type_fold"/>
</dbReference>
<dbReference type="InterPro" id="IPR011989">
    <property type="entry name" value="ARM-like"/>
</dbReference>
<dbReference type="GO" id="GO:0000056">
    <property type="term" value="P:ribosomal small subunit export from nucleus"/>
    <property type="evidence" value="ECO:0007669"/>
    <property type="project" value="TreeGrafter"/>
</dbReference>
<dbReference type="GO" id="GO:0030688">
    <property type="term" value="C:preribosome, small subunit precursor"/>
    <property type="evidence" value="ECO:0007669"/>
    <property type="project" value="TreeGrafter"/>
</dbReference>
<evidence type="ECO:0000256" key="1">
    <source>
        <dbReference type="ARBA" id="ARBA00022737"/>
    </source>
</evidence>
<dbReference type="SUPFAM" id="SSF48371">
    <property type="entry name" value="ARM repeat"/>
    <property type="match status" value="1"/>
</dbReference>
<dbReference type="InterPro" id="IPR001313">
    <property type="entry name" value="Pumilio_RNA-bd_rpt"/>
</dbReference>
<dbReference type="Pfam" id="PF22493">
    <property type="entry name" value="PUF_NOP9"/>
    <property type="match status" value="1"/>
</dbReference>
<dbReference type="GO" id="GO:0000447">
    <property type="term" value="P:endonucleolytic cleavage in ITS1 to separate SSU-rRNA from 5.8S rRNA and LSU-rRNA from tricistronic rRNA transcript (SSU-rRNA, 5.8S rRNA, LSU-rRNA)"/>
    <property type="evidence" value="ECO:0007669"/>
    <property type="project" value="TreeGrafter"/>
</dbReference>
<reference evidence="2" key="1">
    <citation type="submission" date="2015-12" db="EMBL/GenBank/DDBJ databases">
        <title>De novo transcriptome assembly of four potential Pierce s Disease insect vectors from Arizona vineyards.</title>
        <authorList>
            <person name="Tassone E.E."/>
        </authorList>
    </citation>
    <scope>NUCLEOTIDE SEQUENCE</scope>
</reference>
<dbReference type="EMBL" id="GEDC01008738">
    <property type="protein sequence ID" value="JAS28560.1"/>
    <property type="molecule type" value="Transcribed_RNA"/>
</dbReference>
<protein>
    <recommendedName>
        <fullName evidence="3">Nucleolar protein 9</fullName>
    </recommendedName>
</protein>
<proteinExistence type="predicted"/>
<dbReference type="PANTHER" id="PTHR13102:SF0">
    <property type="entry name" value="NUCLEOLAR PROTEIN 9"/>
    <property type="match status" value="1"/>
</dbReference>
<dbReference type="SMART" id="SM00025">
    <property type="entry name" value="Pumilio"/>
    <property type="match status" value="5"/>
</dbReference>
<evidence type="ECO:0000313" key="2">
    <source>
        <dbReference type="EMBL" id="JAS28560.1"/>
    </source>
</evidence>
<name>A0A1B6DSA6_9HEMI</name>
<dbReference type="PANTHER" id="PTHR13102">
    <property type="entry name" value="NUCLEOLAR PROTEIN 9"/>
    <property type="match status" value="1"/>
</dbReference>
<evidence type="ECO:0008006" key="3">
    <source>
        <dbReference type="Google" id="ProtNLM"/>
    </source>
</evidence>